<proteinExistence type="predicted"/>
<dbReference type="EMBL" id="VSSQ01075590">
    <property type="protein sequence ID" value="MPN26153.1"/>
    <property type="molecule type" value="Genomic_DNA"/>
</dbReference>
<accession>A0A645GR50</accession>
<organism evidence="1">
    <name type="scientific">bioreactor metagenome</name>
    <dbReference type="NCBI Taxonomy" id="1076179"/>
    <lineage>
        <taxon>unclassified sequences</taxon>
        <taxon>metagenomes</taxon>
        <taxon>ecological metagenomes</taxon>
    </lineage>
</organism>
<gene>
    <name evidence="1" type="ORF">SDC9_173577</name>
</gene>
<reference evidence="1" key="1">
    <citation type="submission" date="2019-08" db="EMBL/GenBank/DDBJ databases">
        <authorList>
            <person name="Kucharzyk K."/>
            <person name="Murdoch R.W."/>
            <person name="Higgins S."/>
            <person name="Loffler F."/>
        </authorList>
    </citation>
    <scope>NUCLEOTIDE SEQUENCE</scope>
</reference>
<sequence>MEFILILSPKSAPPVFFLEGSTEMIAIFLSGLERRNRRTNSSVNEDFPAPPVPVIPMMGILAFFAFSSMALTKSSFFSEKFSTAEMTCAMDFESSKEILSRSETVTFSPVAKSDFSTKLSIIPCKPSALPSSGE</sequence>
<comment type="caution">
    <text evidence="1">The sequence shown here is derived from an EMBL/GenBank/DDBJ whole genome shotgun (WGS) entry which is preliminary data.</text>
</comment>
<dbReference type="AlphaFoldDB" id="A0A645GR50"/>
<evidence type="ECO:0000313" key="1">
    <source>
        <dbReference type="EMBL" id="MPN26153.1"/>
    </source>
</evidence>
<protein>
    <submittedName>
        <fullName evidence="1">Uncharacterized protein</fullName>
    </submittedName>
</protein>
<name>A0A645GR50_9ZZZZ</name>